<dbReference type="EMBL" id="JYIY01000075">
    <property type="protein sequence ID" value="KJL36258.1"/>
    <property type="molecule type" value="Genomic_DNA"/>
</dbReference>
<keyword evidence="2" id="KW-1185">Reference proteome</keyword>
<dbReference type="PATRIC" id="fig|400772.4.peg.1954"/>
<evidence type="ECO:0008006" key="3">
    <source>
        <dbReference type="Google" id="ProtNLM"/>
    </source>
</evidence>
<name>A0A0F0LT12_9MICO</name>
<reference evidence="1 2" key="1">
    <citation type="submission" date="2015-02" db="EMBL/GenBank/DDBJ databases">
        <title>Draft genome sequences of ten Microbacterium spp. with emphasis on heavy metal contaminated environments.</title>
        <authorList>
            <person name="Corretto E."/>
        </authorList>
    </citation>
    <scope>NUCLEOTIDE SEQUENCE [LARGE SCALE GENOMIC DNA]</scope>
    <source>
        <strain evidence="1 2">DSM 18659</strain>
    </source>
</reference>
<dbReference type="Gene3D" id="1.25.40.10">
    <property type="entry name" value="Tetratricopeptide repeat domain"/>
    <property type="match status" value="1"/>
</dbReference>
<sequence>MTGIARPQALGAFPFPAGLLLIAGGEETDAARTALVRGILPETWPARLDGVRLVHEDRLDEAAAWFADSDDPVDRYNLFVLDPERVSRSEAAAAVGDDWRPLVDHVAYTVGLTSVPPTSEGLHGELAALVGTAEAAAALADGDEPVALAHLRLAADAARDVAPALAGVVLSELAGRGHDLADAEEAVALLRGTDLPAAAAEAFFHRAGLVHGLAIEGRRSLGDAIAGYTEALRRIDEVGQRSLFARIHLNLGTAYLAAPIVSDADHLRVGIALQSLRTAVRLLDEERDAEEWASARLNLANALVYAPSAKQRDHLMEAVDLYEVVLRTRSPKKDALGRARVLSNQGNALAHLGLLGDARERFDEAEFLFASKGDESSAAIVRDLRGSLIAVGADD</sequence>
<gene>
    <name evidence="1" type="ORF">RR49_01938</name>
</gene>
<accession>A0A0F0LT12</accession>
<dbReference type="RefSeq" id="WP_045247868.1">
    <property type="nucleotide sequence ID" value="NZ_JYIY01000075.1"/>
</dbReference>
<dbReference type="AlphaFoldDB" id="A0A0F0LT12"/>
<evidence type="ECO:0000313" key="2">
    <source>
        <dbReference type="Proteomes" id="UP000033451"/>
    </source>
</evidence>
<dbReference type="STRING" id="400772.RR49_01938"/>
<dbReference type="OrthoDB" id="2380776at2"/>
<dbReference type="InterPro" id="IPR011990">
    <property type="entry name" value="TPR-like_helical_dom_sf"/>
</dbReference>
<comment type="caution">
    <text evidence="1">The sequence shown here is derived from an EMBL/GenBank/DDBJ whole genome shotgun (WGS) entry which is preliminary data.</text>
</comment>
<dbReference type="Proteomes" id="UP000033451">
    <property type="component" value="Unassembled WGS sequence"/>
</dbReference>
<protein>
    <recommendedName>
        <fullName evidence="3">Tetratricopeptide repeat protein</fullName>
    </recommendedName>
</protein>
<proteinExistence type="predicted"/>
<dbReference type="SUPFAM" id="SSF48452">
    <property type="entry name" value="TPR-like"/>
    <property type="match status" value="1"/>
</dbReference>
<evidence type="ECO:0000313" key="1">
    <source>
        <dbReference type="EMBL" id="KJL36258.1"/>
    </source>
</evidence>
<organism evidence="1 2">
    <name type="scientific">Microbacterium ginsengisoli</name>
    <dbReference type="NCBI Taxonomy" id="400772"/>
    <lineage>
        <taxon>Bacteria</taxon>
        <taxon>Bacillati</taxon>
        <taxon>Actinomycetota</taxon>
        <taxon>Actinomycetes</taxon>
        <taxon>Micrococcales</taxon>
        <taxon>Microbacteriaceae</taxon>
        <taxon>Microbacterium</taxon>
    </lineage>
</organism>